<feature type="region of interest" description="Disordered" evidence="2">
    <location>
        <begin position="1"/>
        <end position="91"/>
    </location>
</feature>
<dbReference type="PANTHER" id="PTHR10627:SF74">
    <property type="entry name" value="OS08G0526500 PROTEIN"/>
    <property type="match status" value="1"/>
</dbReference>
<feature type="compositionally biased region" description="Low complexity" evidence="2">
    <location>
        <begin position="183"/>
        <end position="194"/>
    </location>
</feature>
<dbReference type="InterPro" id="IPR013761">
    <property type="entry name" value="SAM/pointed_sf"/>
</dbReference>
<dbReference type="AlphaFoldDB" id="A0A1D1XFI6"/>
<dbReference type="PANTHER" id="PTHR10627">
    <property type="entry name" value="SCP160"/>
    <property type="match status" value="1"/>
</dbReference>
<dbReference type="PROSITE" id="PS50105">
    <property type="entry name" value="SAM_DOMAIN"/>
    <property type="match status" value="1"/>
</dbReference>
<organism evidence="4">
    <name type="scientific">Anthurium amnicola</name>
    <dbReference type="NCBI Taxonomy" id="1678845"/>
    <lineage>
        <taxon>Eukaryota</taxon>
        <taxon>Viridiplantae</taxon>
        <taxon>Streptophyta</taxon>
        <taxon>Embryophyta</taxon>
        <taxon>Tracheophyta</taxon>
        <taxon>Spermatophyta</taxon>
        <taxon>Magnoliopsida</taxon>
        <taxon>Liliopsida</taxon>
        <taxon>Araceae</taxon>
        <taxon>Pothoideae</taxon>
        <taxon>Potheae</taxon>
        <taxon>Anthurium</taxon>
    </lineage>
</organism>
<evidence type="ECO:0000256" key="1">
    <source>
        <dbReference type="ARBA" id="ARBA00022737"/>
    </source>
</evidence>
<sequence>MSAKQQVTITLGRRGQVVKRPGATSEGAHSDYGPLSGGKRPIRDRLRNNSDAYGSQFQSKRQRREEHQWSSADDDMNDANQYTPNRRIGRNDLRFKLMRKNFPRQMNSDSKMHDVDLRERLSRTAHTPLRSGVHKHQIGSRTSGFLGRIHPTRSADDLLHMDSLRRSYSPGPSDRFRHRSPDRLLSSSRGLSPPRHYDDLRQRSSIRSLDSSRSTPFMGKNVFDVPRPANFAAKAPYAVEPSKPGMRLPPPNGTTKNCYAAEEPTSVSSLLHSLGLGKYAILFQAEEVDMAALKQMGDNDLKELGIPMGPRKKILLALLPRARQQRRT</sequence>
<feature type="compositionally biased region" description="Basic and acidic residues" evidence="2">
    <location>
        <begin position="153"/>
        <end position="165"/>
    </location>
</feature>
<evidence type="ECO:0000256" key="2">
    <source>
        <dbReference type="SAM" id="MobiDB-lite"/>
    </source>
</evidence>
<dbReference type="EMBL" id="GDJX01026772">
    <property type="protein sequence ID" value="JAT41164.1"/>
    <property type="molecule type" value="Transcribed_RNA"/>
</dbReference>
<dbReference type="Gene3D" id="1.10.150.50">
    <property type="entry name" value="Transcription Factor, Ets-1"/>
    <property type="match status" value="1"/>
</dbReference>
<proteinExistence type="predicted"/>
<feature type="region of interest" description="Disordered" evidence="2">
    <location>
        <begin position="124"/>
        <end position="213"/>
    </location>
</feature>
<name>A0A1D1XFI6_9ARAE</name>
<dbReference type="InterPro" id="IPR001660">
    <property type="entry name" value="SAM"/>
</dbReference>
<feature type="compositionally biased region" description="Polar residues" evidence="2">
    <location>
        <begin position="49"/>
        <end position="59"/>
    </location>
</feature>
<dbReference type="Pfam" id="PF00536">
    <property type="entry name" value="SAM_1"/>
    <property type="match status" value="1"/>
</dbReference>
<reference evidence="4" key="1">
    <citation type="submission" date="2015-07" db="EMBL/GenBank/DDBJ databases">
        <title>Transcriptome Assembly of Anthurium amnicola.</title>
        <authorList>
            <person name="Suzuki J."/>
        </authorList>
    </citation>
    <scope>NUCLEOTIDE SEQUENCE</scope>
</reference>
<feature type="compositionally biased region" description="Low complexity" evidence="2">
    <location>
        <begin position="203"/>
        <end position="213"/>
    </location>
</feature>
<dbReference type="SMART" id="SM00454">
    <property type="entry name" value="SAM"/>
    <property type="match status" value="1"/>
</dbReference>
<feature type="domain" description="SAM" evidence="3">
    <location>
        <begin position="262"/>
        <end position="325"/>
    </location>
</feature>
<protein>
    <submittedName>
        <fullName evidence="4">SEC23-interacting protein</fullName>
    </submittedName>
</protein>
<gene>
    <name evidence="4" type="primary">Sec23ip_3</name>
    <name evidence="4" type="ORF">g.105598</name>
</gene>
<dbReference type="SUPFAM" id="SSF47769">
    <property type="entry name" value="SAM/Pointed domain"/>
    <property type="match status" value="1"/>
</dbReference>
<keyword evidence="1" id="KW-0677">Repeat</keyword>
<evidence type="ECO:0000313" key="4">
    <source>
        <dbReference type="EMBL" id="JAT41164.1"/>
    </source>
</evidence>
<evidence type="ECO:0000259" key="3">
    <source>
        <dbReference type="PROSITE" id="PS50105"/>
    </source>
</evidence>
<accession>A0A1D1XFI6</accession>